<dbReference type="PANTHER" id="PTHR22901:SF0">
    <property type="entry name" value="SIALATE O-ACETYLESTERASE"/>
    <property type="match status" value="1"/>
</dbReference>
<comment type="caution">
    <text evidence="4">The sequence shown here is derived from an EMBL/GenBank/DDBJ whole genome shotgun (WGS) entry which is preliminary data.</text>
</comment>
<evidence type="ECO:0000256" key="1">
    <source>
        <dbReference type="ARBA" id="ARBA00022801"/>
    </source>
</evidence>
<proteinExistence type="predicted"/>
<sequence>MMEFFRIILFTLIPISCIFSEIRLAPLFQDHGVLQRDMPLRIWGVADPGEPVKVFFLGKKEEAIAASNGEWSVTLAPSSASNQPQSLVVQGANHTITVKDLLVGELWFCSGQSNMAWTVKLSNDSEREVLQANYPSIRLYQVPKASSNKPESNVGGEWRVCMPKTIADFSAVAYYFGRHLHEALDVPIGLINSSWGATQAEAWISAEALRKSSVYPNVKKRWESVLASYPSDFDRYRAKLDAWRQASREAASRGDQIKAKAPRAPLGPGSKREPSGLYNGMVAPFLPATIRGVIWYQGESNAVQHEEYEELFTSLIQDWRSGFEQPSLFFNYVQLANVHRKYDPTKQEFSYIREAQRHVLKLADTGMAVAVDIGERNQIHPGNKQEVGRRLAAIALAQVYDKDVTFYGPSVVAAYSLGRQVRVEFDSGANHLVLNDLEDHGFELAGSDEVFYAAEATLMGSVLLLESDDIASPQYIRYAWGNDPIVSVFNDASYPASPFLLELNSENLDE</sequence>
<evidence type="ECO:0000256" key="2">
    <source>
        <dbReference type="SAM" id="MobiDB-lite"/>
    </source>
</evidence>
<feature type="compositionally biased region" description="Basic and acidic residues" evidence="2">
    <location>
        <begin position="249"/>
        <end position="258"/>
    </location>
</feature>
<dbReference type="InterPro" id="IPR036514">
    <property type="entry name" value="SGNH_hydro_sf"/>
</dbReference>
<organism evidence="4 5">
    <name type="scientific">Thalassobacterium sedimentorum</name>
    <dbReference type="NCBI Taxonomy" id="3041258"/>
    <lineage>
        <taxon>Bacteria</taxon>
        <taxon>Pseudomonadati</taxon>
        <taxon>Verrucomicrobiota</taxon>
        <taxon>Opitutia</taxon>
        <taxon>Puniceicoccales</taxon>
        <taxon>Coraliomargaritaceae</taxon>
        <taxon>Thalassobacterium</taxon>
    </lineage>
</organism>
<keyword evidence="1" id="KW-0378">Hydrolase</keyword>
<dbReference type="Gene3D" id="3.40.50.1110">
    <property type="entry name" value="SGNH hydrolase"/>
    <property type="match status" value="1"/>
</dbReference>
<dbReference type="SUPFAM" id="SSF52266">
    <property type="entry name" value="SGNH hydrolase"/>
    <property type="match status" value="1"/>
</dbReference>
<evidence type="ECO:0000259" key="3">
    <source>
        <dbReference type="Pfam" id="PF03629"/>
    </source>
</evidence>
<evidence type="ECO:0000313" key="5">
    <source>
        <dbReference type="Proteomes" id="UP001243717"/>
    </source>
</evidence>
<gene>
    <name evidence="4" type="ORF">QEH59_10890</name>
</gene>
<feature type="region of interest" description="Disordered" evidence="2">
    <location>
        <begin position="249"/>
        <end position="273"/>
    </location>
</feature>
<evidence type="ECO:0000313" key="4">
    <source>
        <dbReference type="EMBL" id="MDQ8194935.1"/>
    </source>
</evidence>
<dbReference type="EMBL" id="JARXIC010000016">
    <property type="protein sequence ID" value="MDQ8194935.1"/>
    <property type="molecule type" value="Genomic_DNA"/>
</dbReference>
<dbReference type="InterPro" id="IPR039329">
    <property type="entry name" value="SIAE"/>
</dbReference>
<dbReference type="Pfam" id="PF03629">
    <property type="entry name" value="SASA"/>
    <property type="match status" value="1"/>
</dbReference>
<feature type="domain" description="Sialate O-acetylesterase" evidence="3">
    <location>
        <begin position="277"/>
        <end position="393"/>
    </location>
</feature>
<name>A0ABU1AM59_9BACT</name>
<dbReference type="PANTHER" id="PTHR22901">
    <property type="entry name" value="SIALATE O-ACETYLESTERASE"/>
    <property type="match status" value="1"/>
</dbReference>
<dbReference type="InterPro" id="IPR005181">
    <property type="entry name" value="SASA"/>
</dbReference>
<protein>
    <submittedName>
        <fullName evidence="4">Sialate O-acetylesterase</fullName>
    </submittedName>
</protein>
<reference evidence="4 5" key="1">
    <citation type="submission" date="2023-04" db="EMBL/GenBank/DDBJ databases">
        <title>A novel bacteria isolated from coastal sediment.</title>
        <authorList>
            <person name="Liu X.-J."/>
            <person name="Du Z.-J."/>
        </authorList>
    </citation>
    <scope>NUCLEOTIDE SEQUENCE [LARGE SCALE GENOMIC DNA]</scope>
    <source>
        <strain evidence="4 5">SDUM461004</strain>
    </source>
</reference>
<keyword evidence="5" id="KW-1185">Reference proteome</keyword>
<dbReference type="Proteomes" id="UP001243717">
    <property type="component" value="Unassembled WGS sequence"/>
</dbReference>
<dbReference type="RefSeq" id="WP_308985398.1">
    <property type="nucleotide sequence ID" value="NZ_JARXIC010000016.1"/>
</dbReference>
<accession>A0ABU1AM59</accession>